<keyword evidence="3" id="KW-1185">Reference proteome</keyword>
<reference evidence="2 3" key="1">
    <citation type="submission" date="2019-11" db="EMBL/GenBank/DDBJ databases">
        <authorList>
            <person name="Ay H."/>
        </authorList>
    </citation>
    <scope>NUCLEOTIDE SEQUENCE [LARGE SCALE GENOMIC DNA]</scope>
    <source>
        <strain evidence="2 3">BG9H</strain>
    </source>
</reference>
<sequence>MGSLLDKVRADKDRASEESRAKGQAEYDKFSREAAELGAQAMERTGLPGSDIAAAMLRSAAGNHDAWTKMGSEPGKLPGGLGGADGVGVGTPKAGASIEKLLPGTGMLMSGSAGTKFGEGVNLDLKLGLALDGGRGGGARNPMPDGATELPSRPLTEASAEKRDRVTDFINSTLRH</sequence>
<protein>
    <submittedName>
        <fullName evidence="2">Uncharacterized protein</fullName>
    </submittedName>
</protein>
<feature type="region of interest" description="Disordered" evidence="1">
    <location>
        <begin position="132"/>
        <end position="176"/>
    </location>
</feature>
<gene>
    <name evidence="2" type="ORF">GKQ77_27990</name>
</gene>
<proteinExistence type="predicted"/>
<dbReference type="Proteomes" id="UP001197114">
    <property type="component" value="Unassembled WGS sequence"/>
</dbReference>
<dbReference type="RefSeq" id="WP_219691738.1">
    <property type="nucleotide sequence ID" value="NZ_WMBF01000493.1"/>
</dbReference>
<evidence type="ECO:0000313" key="3">
    <source>
        <dbReference type="Proteomes" id="UP001197114"/>
    </source>
</evidence>
<dbReference type="EMBL" id="WMBF01000493">
    <property type="protein sequence ID" value="MBW5425356.1"/>
    <property type="molecule type" value="Genomic_DNA"/>
</dbReference>
<evidence type="ECO:0000256" key="1">
    <source>
        <dbReference type="SAM" id="MobiDB-lite"/>
    </source>
</evidence>
<feature type="region of interest" description="Disordered" evidence="1">
    <location>
        <begin position="1"/>
        <end position="28"/>
    </location>
</feature>
<name>A0ABS6YV94_9ACTN</name>
<evidence type="ECO:0000313" key="2">
    <source>
        <dbReference type="EMBL" id="MBW5425356.1"/>
    </source>
</evidence>
<comment type="caution">
    <text evidence="2">The sequence shown here is derived from an EMBL/GenBank/DDBJ whole genome shotgun (WGS) entry which is preliminary data.</text>
</comment>
<accession>A0ABS6YV94</accession>
<organism evidence="2 3">
    <name type="scientific">Streptomyces anatolicus</name>
    <dbReference type="NCBI Taxonomy" id="2675858"/>
    <lineage>
        <taxon>Bacteria</taxon>
        <taxon>Bacillati</taxon>
        <taxon>Actinomycetota</taxon>
        <taxon>Actinomycetes</taxon>
        <taxon>Kitasatosporales</taxon>
        <taxon>Streptomycetaceae</taxon>
        <taxon>Streptomyces</taxon>
    </lineage>
</organism>